<evidence type="ECO:0000313" key="4">
    <source>
        <dbReference type="Proteomes" id="UP000013523"/>
    </source>
</evidence>
<evidence type="ECO:0000256" key="1">
    <source>
        <dbReference type="SAM" id="Phobius"/>
    </source>
</evidence>
<dbReference type="STRING" id="86416.Clopa_4411"/>
<dbReference type="GO" id="GO:0016020">
    <property type="term" value="C:membrane"/>
    <property type="evidence" value="ECO:0007669"/>
    <property type="project" value="UniProtKB-SubCell"/>
</dbReference>
<gene>
    <name evidence="3" type="ORF">Clopa_4411</name>
</gene>
<dbReference type="HOGENOM" id="CLU_102949_1_1_9"/>
<protein>
    <submittedName>
        <fullName evidence="3">PAP2 superfamily protein</fullName>
    </submittedName>
</protein>
<dbReference type="KEGG" id="cpas:Clopa_4411"/>
<dbReference type="Pfam" id="PF14378">
    <property type="entry name" value="PAP2_3"/>
    <property type="match status" value="1"/>
</dbReference>
<dbReference type="EMBL" id="CP003261">
    <property type="protein sequence ID" value="AGK99123.1"/>
    <property type="molecule type" value="Genomic_DNA"/>
</dbReference>
<feature type="domain" description="Inositolphosphotransferase Aur1/Ipt1" evidence="2">
    <location>
        <begin position="57"/>
        <end position="193"/>
    </location>
</feature>
<dbReference type="eggNOG" id="COG0671">
    <property type="taxonomic scope" value="Bacteria"/>
</dbReference>
<dbReference type="OrthoDB" id="9790723at2"/>
<keyword evidence="1" id="KW-0812">Transmembrane</keyword>
<dbReference type="InterPro" id="IPR026841">
    <property type="entry name" value="Aur1/Ipt1"/>
</dbReference>
<evidence type="ECO:0000313" key="3">
    <source>
        <dbReference type="EMBL" id="AGK99123.1"/>
    </source>
</evidence>
<dbReference type="PATRIC" id="fig|86416.3.peg.4417"/>
<keyword evidence="4" id="KW-1185">Reference proteome</keyword>
<name>R4K993_CLOPA</name>
<dbReference type="RefSeq" id="WP_015617394.1">
    <property type="nucleotide sequence ID" value="NC_021182.1"/>
</dbReference>
<feature type="transmembrane region" description="Helical" evidence="1">
    <location>
        <begin position="154"/>
        <end position="172"/>
    </location>
</feature>
<reference evidence="3 4" key="1">
    <citation type="submission" date="2012-01" db="EMBL/GenBank/DDBJ databases">
        <title>Complete sequence of chromosome of Clostridium pasteurianum BC1.</title>
        <authorList>
            <consortium name="US DOE Joint Genome Institute"/>
            <person name="Lucas S."/>
            <person name="Han J."/>
            <person name="Lapidus A."/>
            <person name="Cheng J.-F."/>
            <person name="Goodwin L."/>
            <person name="Pitluck S."/>
            <person name="Peters L."/>
            <person name="Mikhailova N."/>
            <person name="Teshima H."/>
            <person name="Detter J.C."/>
            <person name="Han C."/>
            <person name="Tapia R."/>
            <person name="Land M."/>
            <person name="Hauser L."/>
            <person name="Kyrpides N."/>
            <person name="Ivanova N."/>
            <person name="Pagani I."/>
            <person name="Dunn J."/>
            <person name="Taghavi S."/>
            <person name="Francis A."/>
            <person name="van der Lelie D."/>
            <person name="Woyke T."/>
        </authorList>
    </citation>
    <scope>NUCLEOTIDE SEQUENCE [LARGE SCALE GENOMIC DNA]</scope>
    <source>
        <strain evidence="3 4">BC1</strain>
    </source>
</reference>
<organism evidence="3 4">
    <name type="scientific">Clostridium pasteurianum BC1</name>
    <dbReference type="NCBI Taxonomy" id="86416"/>
    <lineage>
        <taxon>Bacteria</taxon>
        <taxon>Bacillati</taxon>
        <taxon>Bacillota</taxon>
        <taxon>Clostridia</taxon>
        <taxon>Eubacteriales</taxon>
        <taxon>Clostridiaceae</taxon>
        <taxon>Clostridium</taxon>
    </lineage>
</organism>
<dbReference type="Proteomes" id="UP000013523">
    <property type="component" value="Chromosome"/>
</dbReference>
<accession>R4K993</accession>
<dbReference type="AlphaFoldDB" id="R4K993"/>
<feature type="transmembrane region" description="Helical" evidence="1">
    <location>
        <begin position="178"/>
        <end position="199"/>
    </location>
</feature>
<keyword evidence="1" id="KW-0472">Membrane</keyword>
<feature type="transmembrane region" description="Helical" evidence="1">
    <location>
        <begin position="47"/>
        <end position="68"/>
    </location>
</feature>
<sequence length="227" mass="25850">MNKIRDNIPAFCFMLPILILNGMYGLLNSPNRGITSLATNLDMSIPFIKQFIIPYVVWYPLVPIVFIYICTKDKLTYCKLLVSLVCGLIISYFTFYFFQTTISRPTLVGNDIFTDIIRILYKIDNPYNCFPSIHVMACFFMIEGIWKCKERNKVIGIFVTILNILIIISTFFVKQHVILDAVSGIAIAVVTFGIANIVIKDEVAEFCKKPYLAISSFSLGNKSDVKY</sequence>
<feature type="transmembrane region" description="Helical" evidence="1">
    <location>
        <begin position="80"/>
        <end position="98"/>
    </location>
</feature>
<feature type="transmembrane region" description="Helical" evidence="1">
    <location>
        <begin position="7"/>
        <end position="27"/>
    </location>
</feature>
<keyword evidence="1" id="KW-1133">Transmembrane helix</keyword>
<proteinExistence type="predicted"/>
<feature type="transmembrane region" description="Helical" evidence="1">
    <location>
        <begin position="125"/>
        <end position="142"/>
    </location>
</feature>
<evidence type="ECO:0000259" key="2">
    <source>
        <dbReference type="Pfam" id="PF14378"/>
    </source>
</evidence>